<name>A0A1B1AER5_9PROT</name>
<accession>A0A1B1AER5</accession>
<feature type="transmembrane region" description="Helical" evidence="1">
    <location>
        <begin position="30"/>
        <end position="48"/>
    </location>
</feature>
<keyword evidence="1" id="KW-1133">Transmembrane helix</keyword>
<dbReference type="KEGG" id="cbot:ATE48_03465"/>
<keyword evidence="3" id="KW-1185">Reference proteome</keyword>
<dbReference type="AlphaFoldDB" id="A0A1B1AER5"/>
<dbReference type="STRING" id="1759059.ATE48_03465"/>
<dbReference type="InParanoid" id="A0A1B1AER5"/>
<dbReference type="Proteomes" id="UP000092498">
    <property type="component" value="Chromosome"/>
</dbReference>
<proteinExistence type="predicted"/>
<keyword evidence="1" id="KW-0812">Transmembrane</keyword>
<evidence type="ECO:0000313" key="3">
    <source>
        <dbReference type="Proteomes" id="UP000092498"/>
    </source>
</evidence>
<evidence type="ECO:0000256" key="1">
    <source>
        <dbReference type="SAM" id="Phobius"/>
    </source>
</evidence>
<keyword evidence="1" id="KW-0472">Membrane</keyword>
<protein>
    <submittedName>
        <fullName evidence="2">Uncharacterized protein</fullName>
    </submittedName>
</protein>
<dbReference type="EMBL" id="CP013244">
    <property type="protein sequence ID" value="ANP45044.1"/>
    <property type="molecule type" value="Genomic_DNA"/>
</dbReference>
<organism evidence="2 3">
    <name type="scientific">Candidatus Viadribacter manganicus</name>
    <dbReference type="NCBI Taxonomy" id="1759059"/>
    <lineage>
        <taxon>Bacteria</taxon>
        <taxon>Pseudomonadati</taxon>
        <taxon>Pseudomonadota</taxon>
        <taxon>Alphaproteobacteria</taxon>
        <taxon>Hyphomonadales</taxon>
        <taxon>Hyphomonadaceae</taxon>
        <taxon>Candidatus Viadribacter</taxon>
    </lineage>
</organism>
<sequence>MTLDKDELVCQVTLTSRQGRLMEGVMRGRWSLGVVVAIVVAICVATSGNSHSASAQRPSQRFEVNVALNADGPSIGVRYDALAISFEF</sequence>
<gene>
    <name evidence="2" type="ORF">ATE48_03465</name>
</gene>
<evidence type="ECO:0000313" key="2">
    <source>
        <dbReference type="EMBL" id="ANP45044.1"/>
    </source>
</evidence>
<reference evidence="2 3" key="1">
    <citation type="submission" date="2015-11" db="EMBL/GenBank/DDBJ databases">
        <title>Whole-Genome Sequence of Candidatus Oderbacter manganicum from the National Park Lower Oder Valley, Germany.</title>
        <authorList>
            <person name="Braun B."/>
            <person name="Liere K."/>
            <person name="Szewzyk U."/>
        </authorList>
    </citation>
    <scope>NUCLEOTIDE SEQUENCE [LARGE SCALE GENOMIC DNA]</scope>
    <source>
        <strain evidence="2 3">OTSz_A_272</strain>
    </source>
</reference>